<dbReference type="PROSITE" id="PS51900">
    <property type="entry name" value="CB"/>
    <property type="match status" value="1"/>
</dbReference>
<dbReference type="GO" id="GO:0003677">
    <property type="term" value="F:DNA binding"/>
    <property type="evidence" value="ECO:0007669"/>
    <property type="project" value="UniProtKB-UniRule"/>
</dbReference>
<dbReference type="Gene3D" id="1.10.443.10">
    <property type="entry name" value="Intergrase catalytic core"/>
    <property type="match status" value="1"/>
</dbReference>
<evidence type="ECO:0000313" key="8">
    <source>
        <dbReference type="EMBL" id="KHF25253.1"/>
    </source>
</evidence>
<dbReference type="Pfam" id="PF00589">
    <property type="entry name" value="Phage_integrase"/>
    <property type="match status" value="1"/>
</dbReference>
<evidence type="ECO:0000313" key="9">
    <source>
        <dbReference type="Proteomes" id="UP000030856"/>
    </source>
</evidence>
<feature type="domain" description="Core-binding (CB)" evidence="7">
    <location>
        <begin position="102"/>
        <end position="182"/>
    </location>
</feature>
<reference evidence="8 9" key="1">
    <citation type="journal article" date="2014" name="BMC Genomics">
        <title>The genome of the intracellular bacterium of the coastal bivalve, Solemya velum: a blueprint for thriving in and out of symbiosis.</title>
        <authorList>
            <person name="Dmytrenko O."/>
            <person name="Russell S.L."/>
            <person name="Loo W.T."/>
            <person name="Fontanez K.M."/>
            <person name="Liao L."/>
            <person name="Roeselers G."/>
            <person name="Sharma R."/>
            <person name="Stewart F.J."/>
            <person name="Newton I.L."/>
            <person name="Woyke T."/>
            <person name="Wu D."/>
            <person name="Lang J.M."/>
            <person name="Eisen J.A."/>
            <person name="Cavanaugh C.M."/>
        </authorList>
    </citation>
    <scope>NUCLEOTIDE SEQUENCE [LARGE SCALE GENOMIC DNA]</scope>
    <source>
        <strain evidence="8 9">WH</strain>
    </source>
</reference>
<gene>
    <name evidence="8" type="primary">xerD2</name>
    <name evidence="8" type="ORF">JV46_10440</name>
</gene>
<organism evidence="8 9">
    <name type="scientific">Solemya velum gill symbiont</name>
    <dbReference type="NCBI Taxonomy" id="2340"/>
    <lineage>
        <taxon>Bacteria</taxon>
        <taxon>Pseudomonadati</taxon>
        <taxon>Pseudomonadota</taxon>
        <taxon>Gammaproteobacteria</taxon>
        <taxon>sulfur-oxidizing symbionts</taxon>
    </lineage>
</organism>
<dbReference type="InterPro" id="IPR025166">
    <property type="entry name" value="Integrase_DNA_bind_dom"/>
</dbReference>
<dbReference type="Gene3D" id="3.30.160.390">
    <property type="entry name" value="Integrase, DNA-binding domain"/>
    <property type="match status" value="1"/>
</dbReference>
<dbReference type="eggNOG" id="COG0582">
    <property type="taxonomic scope" value="Bacteria"/>
</dbReference>
<accession>A0A0B0H4W5</accession>
<dbReference type="Proteomes" id="UP000030856">
    <property type="component" value="Unassembled WGS sequence"/>
</dbReference>
<dbReference type="SUPFAM" id="SSF56349">
    <property type="entry name" value="DNA breaking-rejoining enzymes"/>
    <property type="match status" value="1"/>
</dbReference>
<evidence type="ECO:0000259" key="7">
    <source>
        <dbReference type="PROSITE" id="PS51900"/>
    </source>
</evidence>
<evidence type="ECO:0000256" key="5">
    <source>
        <dbReference type="PROSITE-ProRule" id="PRU01248"/>
    </source>
</evidence>
<dbReference type="Pfam" id="PF13356">
    <property type="entry name" value="Arm-DNA-bind_3"/>
    <property type="match status" value="1"/>
</dbReference>
<dbReference type="InterPro" id="IPR011010">
    <property type="entry name" value="DNA_brk_join_enz"/>
</dbReference>
<evidence type="ECO:0000256" key="4">
    <source>
        <dbReference type="ARBA" id="ARBA00023172"/>
    </source>
</evidence>
<dbReference type="EMBL" id="JRAA01000002">
    <property type="protein sequence ID" value="KHF25253.1"/>
    <property type="molecule type" value="Genomic_DNA"/>
</dbReference>
<sequence>MKIDLTQDMIDQGLTCPVGKRKIEYCDAKEVPGLYVLVTSSASANSSYYLRWKQHGKTKHTRIARVTDITLAEARSRALTLRREIATGNLTEEREQKRKQQMTYSDLFEEYVTYKRPFKRSIGKDIQFYNLRIKARFGSRLLSSISRHDLQKFQADLIKEELSEATADLYLRLLKHSMSLAEQWEYIEKSPGKGLKLFNPDNAVENHLSKEELKRLVDVLMSDENRPVCQIVLWLLSTGARLNEALKARWEHIDRNKRQWTIPATNAKSKRSRVVPLNDTAMGILEQLETEGQHETLWVNAKTGKRYTTIQKVWQRLRLKAGLPHFRLHDARHSFAAMVANDGTTSLYAIGTLLGHKSNVSTRRYAKYSSDTLQSISNHASDVIQDAMNGDT</sequence>
<evidence type="ECO:0000256" key="3">
    <source>
        <dbReference type="ARBA" id="ARBA00023125"/>
    </source>
</evidence>
<protein>
    <submittedName>
        <fullName evidence="8">Tyrosine recombinase, XerD subunit</fullName>
    </submittedName>
</protein>
<dbReference type="InterPro" id="IPR044068">
    <property type="entry name" value="CB"/>
</dbReference>
<dbReference type="PROSITE" id="PS51898">
    <property type="entry name" value="TYR_RECOMBINASE"/>
    <property type="match status" value="1"/>
</dbReference>
<evidence type="ECO:0000256" key="1">
    <source>
        <dbReference type="ARBA" id="ARBA00008857"/>
    </source>
</evidence>
<evidence type="ECO:0000256" key="2">
    <source>
        <dbReference type="ARBA" id="ARBA00022908"/>
    </source>
</evidence>
<keyword evidence="4" id="KW-0233">DNA recombination</keyword>
<dbReference type="GO" id="GO:0006310">
    <property type="term" value="P:DNA recombination"/>
    <property type="evidence" value="ECO:0007669"/>
    <property type="project" value="UniProtKB-KW"/>
</dbReference>
<dbReference type="GO" id="GO:0015074">
    <property type="term" value="P:DNA integration"/>
    <property type="evidence" value="ECO:0007669"/>
    <property type="project" value="UniProtKB-KW"/>
</dbReference>
<dbReference type="AlphaFoldDB" id="A0A0B0H4W5"/>
<comment type="caution">
    <text evidence="8">The sequence shown here is derived from an EMBL/GenBank/DDBJ whole genome shotgun (WGS) entry which is preliminary data.</text>
</comment>
<dbReference type="Gene3D" id="1.10.150.130">
    <property type="match status" value="1"/>
</dbReference>
<keyword evidence="2" id="KW-0229">DNA integration</keyword>
<feature type="domain" description="Tyr recombinase" evidence="6">
    <location>
        <begin position="203"/>
        <end position="378"/>
    </location>
</feature>
<dbReference type="InterPro" id="IPR050808">
    <property type="entry name" value="Phage_Integrase"/>
</dbReference>
<keyword evidence="9" id="KW-1185">Reference proteome</keyword>
<dbReference type="RefSeq" id="WP_043117470.1">
    <property type="nucleotide sequence ID" value="NZ_JRAA01000002.1"/>
</dbReference>
<dbReference type="InterPro" id="IPR002104">
    <property type="entry name" value="Integrase_catalytic"/>
</dbReference>
<dbReference type="OrthoDB" id="9057547at2"/>
<dbReference type="STRING" id="2340.JV46_10440"/>
<dbReference type="InterPro" id="IPR038488">
    <property type="entry name" value="Integrase_DNA-bd_sf"/>
</dbReference>
<proteinExistence type="inferred from homology"/>
<keyword evidence="3 5" id="KW-0238">DNA-binding</keyword>
<dbReference type="InterPro" id="IPR010998">
    <property type="entry name" value="Integrase_recombinase_N"/>
</dbReference>
<dbReference type="PANTHER" id="PTHR30629:SF2">
    <property type="entry name" value="PROPHAGE INTEGRASE INTS-RELATED"/>
    <property type="match status" value="1"/>
</dbReference>
<evidence type="ECO:0000259" key="6">
    <source>
        <dbReference type="PROSITE" id="PS51898"/>
    </source>
</evidence>
<dbReference type="InterPro" id="IPR013762">
    <property type="entry name" value="Integrase-like_cat_sf"/>
</dbReference>
<name>A0A0B0H4W5_SOVGS</name>
<dbReference type="CDD" id="cd00796">
    <property type="entry name" value="INT_Rci_Hp1_C"/>
    <property type="match status" value="1"/>
</dbReference>
<comment type="similarity">
    <text evidence="1">Belongs to the 'phage' integrase family.</text>
</comment>
<dbReference type="PANTHER" id="PTHR30629">
    <property type="entry name" value="PROPHAGE INTEGRASE"/>
    <property type="match status" value="1"/>
</dbReference>